<dbReference type="EMBL" id="OBEL01000008">
    <property type="protein sequence ID" value="SNZ21454.1"/>
    <property type="molecule type" value="Genomic_DNA"/>
</dbReference>
<dbReference type="GO" id="GO:0005506">
    <property type="term" value="F:iron ion binding"/>
    <property type="evidence" value="ECO:0007669"/>
    <property type="project" value="TreeGrafter"/>
</dbReference>
<dbReference type="PANTHER" id="PTHR35177:SF1">
    <property type="entry name" value="HYDROGENASE MATURATION FACTOR HYPC"/>
    <property type="match status" value="1"/>
</dbReference>
<dbReference type="Pfam" id="PF01455">
    <property type="entry name" value="HupF_HypC"/>
    <property type="match status" value="1"/>
</dbReference>
<reference evidence="2 3" key="1">
    <citation type="submission" date="2017-09" db="EMBL/GenBank/DDBJ databases">
        <authorList>
            <person name="Ehlers B."/>
            <person name="Leendertz F.H."/>
        </authorList>
    </citation>
    <scope>NUCLEOTIDE SEQUENCE [LARGE SCALE GENOMIC DNA]</scope>
    <source>
        <strain evidence="2 3">DSM 18289</strain>
    </source>
</reference>
<proteinExistence type="inferred from homology"/>
<keyword evidence="3" id="KW-1185">Reference proteome</keyword>
<protein>
    <submittedName>
        <fullName evidence="2">Hydrogenase expression/formation protein HypC</fullName>
    </submittedName>
</protein>
<dbReference type="InterPro" id="IPR001109">
    <property type="entry name" value="Hydrogenase_HupF/HypC"/>
</dbReference>
<evidence type="ECO:0000313" key="3">
    <source>
        <dbReference type="Proteomes" id="UP000219439"/>
    </source>
</evidence>
<dbReference type="Proteomes" id="UP000219439">
    <property type="component" value="Unassembled WGS sequence"/>
</dbReference>
<accession>A0A285PIA2</accession>
<dbReference type="GO" id="GO:0051604">
    <property type="term" value="P:protein maturation"/>
    <property type="evidence" value="ECO:0007669"/>
    <property type="project" value="TreeGrafter"/>
</dbReference>
<gene>
    <name evidence="2" type="ORF">SAMN06265368_4575</name>
</gene>
<name>A0A285PIA2_9HYPH</name>
<dbReference type="AlphaFoldDB" id="A0A285PIA2"/>
<dbReference type="NCBIfam" id="TIGR00074">
    <property type="entry name" value="hypC_hupF"/>
    <property type="match status" value="1"/>
</dbReference>
<dbReference type="PRINTS" id="PR00445">
    <property type="entry name" value="HUPFHYPC"/>
</dbReference>
<dbReference type="RefSeq" id="WP_097155830.1">
    <property type="nucleotide sequence ID" value="NZ_OBEL01000008.1"/>
</dbReference>
<dbReference type="GO" id="GO:1902670">
    <property type="term" value="F:carbon dioxide binding"/>
    <property type="evidence" value="ECO:0007669"/>
    <property type="project" value="TreeGrafter"/>
</dbReference>
<comment type="similarity">
    <text evidence="1">Belongs to the HupF/HypC family.</text>
</comment>
<organism evidence="2 3">
    <name type="scientific">Cohaesibacter gelatinilyticus</name>
    <dbReference type="NCBI Taxonomy" id="372072"/>
    <lineage>
        <taxon>Bacteria</taxon>
        <taxon>Pseudomonadati</taxon>
        <taxon>Pseudomonadota</taxon>
        <taxon>Alphaproteobacteria</taxon>
        <taxon>Hyphomicrobiales</taxon>
        <taxon>Cohaesibacteraceae</taxon>
    </lineage>
</organism>
<dbReference type="SUPFAM" id="SSF159127">
    <property type="entry name" value="HupF/HypC-like"/>
    <property type="match status" value="1"/>
</dbReference>
<dbReference type="PANTHER" id="PTHR35177">
    <property type="entry name" value="HYDROGENASE MATURATION FACTOR HYBG"/>
    <property type="match status" value="1"/>
</dbReference>
<sequence>MCMGIPMKVREVGFGYAVCDDRGAERIIDTMLVGEVKQDDWLLVFIDAAREVIAEEDALKIRDALKAVQLAMIGDGNLDHLFADLTNVAPAQSDK</sequence>
<evidence type="ECO:0000256" key="1">
    <source>
        <dbReference type="ARBA" id="ARBA00006018"/>
    </source>
</evidence>
<dbReference type="OrthoDB" id="9806017at2"/>
<dbReference type="Gene3D" id="2.30.30.140">
    <property type="match status" value="1"/>
</dbReference>
<evidence type="ECO:0000313" key="2">
    <source>
        <dbReference type="EMBL" id="SNZ21454.1"/>
    </source>
</evidence>